<name>A0ACC2S133_9FUNG</name>
<accession>A0ACC2S133</accession>
<dbReference type="EMBL" id="QTSX02006089">
    <property type="protein sequence ID" value="KAJ9056000.1"/>
    <property type="molecule type" value="Genomic_DNA"/>
</dbReference>
<proteinExistence type="predicted"/>
<gene>
    <name evidence="1" type="ORF">DSO57_1037565</name>
</gene>
<organism evidence="1 2">
    <name type="scientific">Entomophthora muscae</name>
    <dbReference type="NCBI Taxonomy" id="34485"/>
    <lineage>
        <taxon>Eukaryota</taxon>
        <taxon>Fungi</taxon>
        <taxon>Fungi incertae sedis</taxon>
        <taxon>Zoopagomycota</taxon>
        <taxon>Entomophthoromycotina</taxon>
        <taxon>Entomophthoromycetes</taxon>
        <taxon>Entomophthorales</taxon>
        <taxon>Entomophthoraceae</taxon>
        <taxon>Entomophthora</taxon>
    </lineage>
</organism>
<protein>
    <submittedName>
        <fullName evidence="1">Uncharacterized protein</fullName>
    </submittedName>
</protein>
<sequence length="346" mass="39107">MGKQDIIQVLLVDGTVVVVFLNEEATAFDLIRTTVDDISLEVKSGLDPEYSDWIAILLPPDAQVGFQEVLNIDETNYAQDSESEKTAKARILDREEKIFKLVNKETIKFSRDESSKATKDVHDLSQNLHRAYFKVLNTRHQIDVVLKDIQGYPDSIVKSFYISPSSTTGSIVELLISGLNLPSDEAEGKKNSNEAHPYIMSLMKTNNMDLESTEQLSETGLILPIFFEYQKKVATGDLKKFEVQFSNHTNWFSKVGTVTSRLTQNLSRPLSVFAFFGDGNSKMPISKHRESIIKPRIASPTRMLRHMSLTGKETESGVDFPNMSTWNLGDLESNHRRTILDPTIWE</sequence>
<evidence type="ECO:0000313" key="2">
    <source>
        <dbReference type="Proteomes" id="UP001165960"/>
    </source>
</evidence>
<keyword evidence="2" id="KW-1185">Reference proteome</keyword>
<comment type="caution">
    <text evidence="1">The sequence shown here is derived from an EMBL/GenBank/DDBJ whole genome shotgun (WGS) entry which is preliminary data.</text>
</comment>
<dbReference type="Proteomes" id="UP001165960">
    <property type="component" value="Unassembled WGS sequence"/>
</dbReference>
<evidence type="ECO:0000313" key="1">
    <source>
        <dbReference type="EMBL" id="KAJ9056000.1"/>
    </source>
</evidence>
<reference evidence="1" key="1">
    <citation type="submission" date="2022-04" db="EMBL/GenBank/DDBJ databases">
        <title>Genome of the entomopathogenic fungus Entomophthora muscae.</title>
        <authorList>
            <person name="Elya C."/>
            <person name="Lovett B.R."/>
            <person name="Lee E."/>
            <person name="Macias A.M."/>
            <person name="Hajek A.E."/>
            <person name="De Bivort B.L."/>
            <person name="Kasson M.T."/>
            <person name="De Fine Licht H.H."/>
            <person name="Stajich J.E."/>
        </authorList>
    </citation>
    <scope>NUCLEOTIDE SEQUENCE</scope>
    <source>
        <strain evidence="1">Berkeley</strain>
    </source>
</reference>